<protein>
    <recommendedName>
        <fullName evidence="3">Flagellar hook-associated protein 2 C-terminal domain-containing protein</fullName>
    </recommendedName>
</protein>
<dbReference type="Proteomes" id="UP000050668">
    <property type="component" value="Unassembled WGS sequence"/>
</dbReference>
<dbReference type="EMBL" id="LGRV01000003">
    <property type="protein sequence ID" value="KOS68321.1"/>
    <property type="molecule type" value="Genomic_DNA"/>
</dbReference>
<proteinExistence type="predicted"/>
<comment type="caution">
    <text evidence="1">The sequence shown here is derived from an EMBL/GenBank/DDBJ whole genome shotgun (WGS) entry which is preliminary data.</text>
</comment>
<dbReference type="RefSeq" id="WP_053583145.1">
    <property type="nucleotide sequence ID" value="NZ_LGRV01000003.1"/>
</dbReference>
<reference evidence="2" key="1">
    <citation type="submission" date="2015-07" db="EMBL/GenBank/DDBJ databases">
        <title>Fjat-14205 dsm 2895.</title>
        <authorList>
            <person name="Liu B."/>
            <person name="Wang J."/>
            <person name="Zhu Y."/>
            <person name="Liu G."/>
            <person name="Chen Q."/>
            <person name="Chen Z."/>
            <person name="Lan J."/>
            <person name="Che J."/>
            <person name="Ge C."/>
            <person name="Shi H."/>
            <person name="Pan Z."/>
            <person name="Liu X."/>
        </authorList>
    </citation>
    <scope>NUCLEOTIDE SEQUENCE [LARGE SCALE GENOMIC DNA]</scope>
    <source>
        <strain evidence="2">DSM 25560</strain>
    </source>
</reference>
<keyword evidence="2" id="KW-1185">Reference proteome</keyword>
<name>A0ABR5K0E3_9BACI</name>
<accession>A0ABR5K0E3</accession>
<gene>
    <name evidence="1" type="ORF">AEA09_06965</name>
</gene>
<evidence type="ECO:0008006" key="3">
    <source>
        <dbReference type="Google" id="ProtNLM"/>
    </source>
</evidence>
<evidence type="ECO:0000313" key="1">
    <source>
        <dbReference type="EMBL" id="KOS68321.1"/>
    </source>
</evidence>
<evidence type="ECO:0000313" key="2">
    <source>
        <dbReference type="Proteomes" id="UP000050668"/>
    </source>
</evidence>
<sequence length="240" mass="26770">MKVGLNGSSVVSGMQTYNIGMFNKINKGSISTNESAKNSAAVIFSSSPLKPNVSDDTLKDFTNDLARLKLSLQNSSDRNSDSKLLDEFMTKYNDFKEKGIFGGQADDQSTNQIFQNSFLDLVDEVNAKLVNEHCQNNIKEMKARGDMAMFLVRALGITSGAVHVSEEGISRMMKLYEEKLKDGTLNSDYVEILDLDAFNTYREKNKKDIEEAIKERDAYGVLLQKLAGFKNSLVQDFKGK</sequence>
<organism evidence="1 2">
    <name type="scientific">Lysinibacillus contaminans</name>
    <dbReference type="NCBI Taxonomy" id="1293441"/>
    <lineage>
        <taxon>Bacteria</taxon>
        <taxon>Bacillati</taxon>
        <taxon>Bacillota</taxon>
        <taxon>Bacilli</taxon>
        <taxon>Bacillales</taxon>
        <taxon>Bacillaceae</taxon>
        <taxon>Lysinibacillus</taxon>
    </lineage>
</organism>